<dbReference type="InterPro" id="IPR002293">
    <property type="entry name" value="AA/rel_permease1"/>
</dbReference>
<dbReference type="GO" id="GO:0016020">
    <property type="term" value="C:membrane"/>
    <property type="evidence" value="ECO:0007669"/>
    <property type="project" value="UniProtKB-SubCell"/>
</dbReference>
<feature type="transmembrane region" description="Helical" evidence="7">
    <location>
        <begin position="97"/>
        <end position="121"/>
    </location>
</feature>
<evidence type="ECO:0000256" key="3">
    <source>
        <dbReference type="ARBA" id="ARBA00022692"/>
    </source>
</evidence>
<comment type="subcellular location">
    <subcellularLocation>
        <location evidence="1">Membrane</location>
        <topology evidence="1">Multi-pass membrane protein</topology>
    </subcellularLocation>
</comment>
<keyword evidence="3 7" id="KW-0812">Transmembrane</keyword>
<evidence type="ECO:0000313" key="8">
    <source>
        <dbReference type="EMBL" id="CAI4213963.1"/>
    </source>
</evidence>
<keyword evidence="9" id="KW-1185">Reference proteome</keyword>
<keyword evidence="5 7" id="KW-0472">Membrane</keyword>
<organism evidence="8 9">
    <name type="scientific">Parascedosporium putredinis</name>
    <dbReference type="NCBI Taxonomy" id="1442378"/>
    <lineage>
        <taxon>Eukaryota</taxon>
        <taxon>Fungi</taxon>
        <taxon>Dikarya</taxon>
        <taxon>Ascomycota</taxon>
        <taxon>Pezizomycotina</taxon>
        <taxon>Sordariomycetes</taxon>
        <taxon>Hypocreomycetidae</taxon>
        <taxon>Microascales</taxon>
        <taxon>Microascaceae</taxon>
        <taxon>Parascedosporium</taxon>
    </lineage>
</organism>
<sequence>MRRIETTNLTNRPGFGQQPCSSSGKPPVMSKSEKLTATDSPTRESDMETIPVGTAQVEKRFNFWTAFSVAVCTSGAWEGWTASIAQGISGGGSVGLVWGWVFVSVGIVCMACALAEFVSMWPSSGGQYVWSANLASPKHSRFLSWVTAWCGLAGTWLAALSCGMGIAVQTQSYVMVNRDYEPKTWHAFVVMSPLIHGPLGTCFIMY</sequence>
<dbReference type="AlphaFoldDB" id="A0A9P1MA45"/>
<evidence type="ECO:0000256" key="5">
    <source>
        <dbReference type="ARBA" id="ARBA00023136"/>
    </source>
</evidence>
<evidence type="ECO:0000256" key="1">
    <source>
        <dbReference type="ARBA" id="ARBA00004141"/>
    </source>
</evidence>
<accession>A0A9P1MA45</accession>
<reference evidence="8" key="1">
    <citation type="submission" date="2022-11" db="EMBL/GenBank/DDBJ databases">
        <authorList>
            <person name="Scott C."/>
            <person name="Bruce N."/>
        </authorList>
    </citation>
    <scope>NUCLEOTIDE SEQUENCE</scope>
</reference>
<dbReference type="Gene3D" id="1.20.1740.10">
    <property type="entry name" value="Amino acid/polyamine transporter I"/>
    <property type="match status" value="1"/>
</dbReference>
<comment type="caution">
    <text evidence="8">The sequence shown here is derived from an EMBL/GenBank/DDBJ whole genome shotgun (WGS) entry which is preliminary data.</text>
</comment>
<dbReference type="Proteomes" id="UP000838763">
    <property type="component" value="Unassembled WGS sequence"/>
</dbReference>
<name>A0A9P1MA45_9PEZI</name>
<feature type="transmembrane region" description="Helical" evidence="7">
    <location>
        <begin position="142"/>
        <end position="167"/>
    </location>
</feature>
<dbReference type="PANTHER" id="PTHR45649:SF14">
    <property type="entry name" value="GABA PERMEASE"/>
    <property type="match status" value="1"/>
</dbReference>
<dbReference type="EMBL" id="CALLCH030000010">
    <property type="protein sequence ID" value="CAI4213963.1"/>
    <property type="molecule type" value="Genomic_DNA"/>
</dbReference>
<dbReference type="Pfam" id="PF13520">
    <property type="entry name" value="AA_permease_2"/>
    <property type="match status" value="1"/>
</dbReference>
<dbReference type="OrthoDB" id="3257095at2759"/>
<evidence type="ECO:0000256" key="4">
    <source>
        <dbReference type="ARBA" id="ARBA00022989"/>
    </source>
</evidence>
<feature type="compositionally biased region" description="Polar residues" evidence="6">
    <location>
        <begin position="1"/>
        <end position="11"/>
    </location>
</feature>
<feature type="region of interest" description="Disordered" evidence="6">
    <location>
        <begin position="1"/>
        <end position="46"/>
    </location>
</feature>
<evidence type="ECO:0000256" key="6">
    <source>
        <dbReference type="SAM" id="MobiDB-lite"/>
    </source>
</evidence>
<feature type="compositionally biased region" description="Basic and acidic residues" evidence="6">
    <location>
        <begin position="31"/>
        <end position="46"/>
    </location>
</feature>
<proteinExistence type="predicted"/>
<evidence type="ECO:0000256" key="2">
    <source>
        <dbReference type="ARBA" id="ARBA00022448"/>
    </source>
</evidence>
<evidence type="ECO:0000313" key="9">
    <source>
        <dbReference type="Proteomes" id="UP000838763"/>
    </source>
</evidence>
<dbReference type="GO" id="GO:0022857">
    <property type="term" value="F:transmembrane transporter activity"/>
    <property type="evidence" value="ECO:0007669"/>
    <property type="project" value="InterPro"/>
</dbReference>
<evidence type="ECO:0008006" key="10">
    <source>
        <dbReference type="Google" id="ProtNLM"/>
    </source>
</evidence>
<keyword evidence="2" id="KW-0813">Transport</keyword>
<protein>
    <recommendedName>
        <fullName evidence="10">Amino acid transporter</fullName>
    </recommendedName>
</protein>
<evidence type="ECO:0000256" key="7">
    <source>
        <dbReference type="SAM" id="Phobius"/>
    </source>
</evidence>
<gene>
    <name evidence="8" type="ORF">PPNO1_LOCUS3701</name>
</gene>
<keyword evidence="4 7" id="KW-1133">Transmembrane helix</keyword>
<dbReference type="PANTHER" id="PTHR45649">
    <property type="entry name" value="AMINO-ACID PERMEASE BAT1"/>
    <property type="match status" value="1"/>
</dbReference>